<feature type="region of interest" description="Disordered" evidence="5">
    <location>
        <begin position="37"/>
        <end position="69"/>
    </location>
</feature>
<comment type="subcellular location">
    <subcellularLocation>
        <location evidence="1">Membrane</location>
        <topology evidence="1">Multi-pass membrane protein</topology>
    </subcellularLocation>
</comment>
<dbReference type="InterPro" id="IPR007829">
    <property type="entry name" value="TM2"/>
</dbReference>
<name>S0FI52_RUMCE</name>
<dbReference type="AlphaFoldDB" id="S0FI52"/>
<gene>
    <name evidence="8" type="ORF">CTER_2581</name>
</gene>
<dbReference type="PATRIC" id="fig|1195236.3.peg.2900"/>
<organism evidence="8 9">
    <name type="scientific">Ruminiclostridium cellobioparum subsp. termitidis CT1112</name>
    <dbReference type="NCBI Taxonomy" id="1195236"/>
    <lineage>
        <taxon>Bacteria</taxon>
        <taxon>Bacillati</taxon>
        <taxon>Bacillota</taxon>
        <taxon>Clostridia</taxon>
        <taxon>Eubacteriales</taxon>
        <taxon>Oscillospiraceae</taxon>
        <taxon>Ruminiclostridium</taxon>
    </lineage>
</organism>
<dbReference type="RefSeq" id="WP_004626363.1">
    <property type="nucleotide sequence ID" value="NZ_AORV01000036.1"/>
</dbReference>
<accession>S0FI52</accession>
<feature type="compositionally biased region" description="Low complexity" evidence="5">
    <location>
        <begin position="45"/>
        <end position="63"/>
    </location>
</feature>
<dbReference type="Proteomes" id="UP000014155">
    <property type="component" value="Unassembled WGS sequence"/>
</dbReference>
<keyword evidence="9" id="KW-1185">Reference proteome</keyword>
<keyword evidence="2 6" id="KW-0812">Transmembrane</keyword>
<evidence type="ECO:0000313" key="9">
    <source>
        <dbReference type="Proteomes" id="UP000014155"/>
    </source>
</evidence>
<evidence type="ECO:0000256" key="1">
    <source>
        <dbReference type="ARBA" id="ARBA00004141"/>
    </source>
</evidence>
<evidence type="ECO:0000256" key="5">
    <source>
        <dbReference type="SAM" id="MobiDB-lite"/>
    </source>
</evidence>
<sequence length="164" mass="18032">MSDNICPQCGAPNAPDTRECKYCGEVFIANASAAQPNVQTPAGGQQPNYQQSNFQQSNPQQQYHPPVHPNQAAQAQQAYHYQQMVNEGISPAWPIKSKIAAGLLGIFLGGLGIHKFYMGKVGMGILYLLFCWTGIPALVGFIEGIIYLASNEHNFCIKHRVRVR</sequence>
<proteinExistence type="predicted"/>
<feature type="transmembrane region" description="Helical" evidence="6">
    <location>
        <begin position="99"/>
        <end position="118"/>
    </location>
</feature>
<dbReference type="eggNOG" id="COG2314">
    <property type="taxonomic scope" value="Bacteria"/>
</dbReference>
<keyword evidence="4 6" id="KW-0472">Membrane</keyword>
<dbReference type="STRING" id="1195236.CTER_2581"/>
<comment type="caution">
    <text evidence="8">The sequence shown here is derived from an EMBL/GenBank/DDBJ whole genome shotgun (WGS) entry which is preliminary data.</text>
</comment>
<evidence type="ECO:0000256" key="6">
    <source>
        <dbReference type="SAM" id="Phobius"/>
    </source>
</evidence>
<dbReference type="GO" id="GO:0016020">
    <property type="term" value="C:membrane"/>
    <property type="evidence" value="ECO:0007669"/>
    <property type="project" value="UniProtKB-SubCell"/>
</dbReference>
<feature type="domain" description="TM2" evidence="7">
    <location>
        <begin position="96"/>
        <end position="145"/>
    </location>
</feature>
<evidence type="ECO:0000256" key="2">
    <source>
        <dbReference type="ARBA" id="ARBA00022692"/>
    </source>
</evidence>
<dbReference type="EMBL" id="AORV01000036">
    <property type="protein sequence ID" value="EMS71560.1"/>
    <property type="molecule type" value="Genomic_DNA"/>
</dbReference>
<evidence type="ECO:0000256" key="3">
    <source>
        <dbReference type="ARBA" id="ARBA00022989"/>
    </source>
</evidence>
<evidence type="ECO:0000256" key="4">
    <source>
        <dbReference type="ARBA" id="ARBA00023136"/>
    </source>
</evidence>
<keyword evidence="3 6" id="KW-1133">Transmembrane helix</keyword>
<reference evidence="8 9" key="1">
    <citation type="journal article" date="2013" name="Genome Announc.">
        <title>Draft Genome Sequence of the Cellulolytic, Mesophilic, Anaerobic Bacterium Clostridium termitidis Strain CT1112 (DSM 5398).</title>
        <authorList>
            <person name="Lal S."/>
            <person name="Ramachandran U."/>
            <person name="Zhang X."/>
            <person name="Munir R."/>
            <person name="Sparling R."/>
            <person name="Levin D.B."/>
        </authorList>
    </citation>
    <scope>NUCLEOTIDE SEQUENCE [LARGE SCALE GENOMIC DNA]</scope>
    <source>
        <strain evidence="8 9">CT1112</strain>
    </source>
</reference>
<feature type="transmembrane region" description="Helical" evidence="6">
    <location>
        <begin position="124"/>
        <end position="150"/>
    </location>
</feature>
<protein>
    <submittedName>
        <fullName evidence="8">Putative membrane protein</fullName>
    </submittedName>
</protein>
<evidence type="ECO:0000259" key="7">
    <source>
        <dbReference type="Pfam" id="PF05154"/>
    </source>
</evidence>
<dbReference type="Pfam" id="PF05154">
    <property type="entry name" value="TM2"/>
    <property type="match status" value="1"/>
</dbReference>
<evidence type="ECO:0000313" key="8">
    <source>
        <dbReference type="EMBL" id="EMS71560.1"/>
    </source>
</evidence>